<protein>
    <submittedName>
        <fullName evidence="1">Uncharacterized protein</fullName>
    </submittedName>
</protein>
<proteinExistence type="predicted"/>
<dbReference type="EMBL" id="GBRH01266368">
    <property type="protein sequence ID" value="JAD31527.1"/>
    <property type="molecule type" value="Transcribed_RNA"/>
</dbReference>
<reference evidence="1" key="1">
    <citation type="submission" date="2014-09" db="EMBL/GenBank/DDBJ databases">
        <authorList>
            <person name="Magalhaes I.L.F."/>
            <person name="Oliveira U."/>
            <person name="Santos F.R."/>
            <person name="Vidigal T.H.D.A."/>
            <person name="Brescovit A.D."/>
            <person name="Santos A.J."/>
        </authorList>
    </citation>
    <scope>NUCLEOTIDE SEQUENCE</scope>
    <source>
        <tissue evidence="1">Shoot tissue taken approximately 20 cm above the soil surface</tissue>
    </source>
</reference>
<dbReference type="AlphaFoldDB" id="A0A0A8Z9J8"/>
<accession>A0A0A8Z9J8</accession>
<reference evidence="1" key="2">
    <citation type="journal article" date="2015" name="Data Brief">
        <title>Shoot transcriptome of the giant reed, Arundo donax.</title>
        <authorList>
            <person name="Barrero R.A."/>
            <person name="Guerrero F.D."/>
            <person name="Moolhuijzen P."/>
            <person name="Goolsby J.A."/>
            <person name="Tidwell J."/>
            <person name="Bellgard S.E."/>
            <person name="Bellgard M.I."/>
        </authorList>
    </citation>
    <scope>NUCLEOTIDE SEQUENCE</scope>
    <source>
        <tissue evidence="1">Shoot tissue taken approximately 20 cm above the soil surface</tissue>
    </source>
</reference>
<organism evidence="1">
    <name type="scientific">Arundo donax</name>
    <name type="common">Giant reed</name>
    <name type="synonym">Donax arundinaceus</name>
    <dbReference type="NCBI Taxonomy" id="35708"/>
    <lineage>
        <taxon>Eukaryota</taxon>
        <taxon>Viridiplantae</taxon>
        <taxon>Streptophyta</taxon>
        <taxon>Embryophyta</taxon>
        <taxon>Tracheophyta</taxon>
        <taxon>Spermatophyta</taxon>
        <taxon>Magnoliopsida</taxon>
        <taxon>Liliopsida</taxon>
        <taxon>Poales</taxon>
        <taxon>Poaceae</taxon>
        <taxon>PACMAD clade</taxon>
        <taxon>Arundinoideae</taxon>
        <taxon>Arundineae</taxon>
        <taxon>Arundo</taxon>
    </lineage>
</organism>
<name>A0A0A8Z9J8_ARUDO</name>
<evidence type="ECO:0000313" key="1">
    <source>
        <dbReference type="EMBL" id="JAD31527.1"/>
    </source>
</evidence>
<sequence>MLIISKLILTSKMNSPPTCDSIFMFFSYFFLFTKKH</sequence>